<protein>
    <submittedName>
        <fullName evidence="1">Uncharacterized protein</fullName>
    </submittedName>
</protein>
<gene>
    <name evidence="1" type="ORF">POM99_02360</name>
</gene>
<sequence length="140" mass="15090">MPATTSNAEAVIAALAELRDLRSLSLAGVQVVSAIRLCAVAGRDGIDAVPELARRHRNLEAAFALQDMVRTVTRTWPEPFMVGRACCLRLTPDEATLAAMVRTARGRDRKGFGAVLQGFVRADRHEALWNACVHAVALLG</sequence>
<comment type="caution">
    <text evidence="1">The sequence shown here is derived from an EMBL/GenBank/DDBJ whole genome shotgun (WGS) entry which is preliminary data.</text>
</comment>
<dbReference type="EMBL" id="JAROCY010000002">
    <property type="protein sequence ID" value="MDF8332033.1"/>
    <property type="molecule type" value="Genomic_DNA"/>
</dbReference>
<dbReference type="RefSeq" id="WP_277275198.1">
    <property type="nucleotide sequence ID" value="NZ_JAROCY010000002.1"/>
</dbReference>
<reference evidence="1 2" key="1">
    <citation type="submission" date="2023-03" db="EMBL/GenBank/DDBJ databases">
        <title>Novosphingobium cyanobacteriorum sp. nov., isolated from a eutrophic reservoir during the Microcystis bloom period.</title>
        <authorList>
            <person name="Kang M."/>
            <person name="Le V."/>
            <person name="Ko S.-R."/>
            <person name="Lee S.-A."/>
            <person name="Ahn C.-Y."/>
        </authorList>
    </citation>
    <scope>NUCLEOTIDE SEQUENCE [LARGE SCALE GENOMIC DNA]</scope>
    <source>
        <strain evidence="1 2">HBC54</strain>
    </source>
</reference>
<keyword evidence="2" id="KW-1185">Reference proteome</keyword>
<evidence type="ECO:0000313" key="1">
    <source>
        <dbReference type="EMBL" id="MDF8332033.1"/>
    </source>
</evidence>
<dbReference type="Proteomes" id="UP001222770">
    <property type="component" value="Unassembled WGS sequence"/>
</dbReference>
<proteinExistence type="predicted"/>
<accession>A0ABT6CEX2</accession>
<name>A0ABT6CEX2_9SPHN</name>
<organism evidence="1 2">
    <name type="scientific">Novosphingobium cyanobacteriorum</name>
    <dbReference type="NCBI Taxonomy" id="3024215"/>
    <lineage>
        <taxon>Bacteria</taxon>
        <taxon>Pseudomonadati</taxon>
        <taxon>Pseudomonadota</taxon>
        <taxon>Alphaproteobacteria</taxon>
        <taxon>Sphingomonadales</taxon>
        <taxon>Sphingomonadaceae</taxon>
        <taxon>Novosphingobium</taxon>
    </lineage>
</organism>
<evidence type="ECO:0000313" key="2">
    <source>
        <dbReference type="Proteomes" id="UP001222770"/>
    </source>
</evidence>